<dbReference type="EMBL" id="JALJRB010000005">
    <property type="protein sequence ID" value="MCJ8500235.1"/>
    <property type="molecule type" value="Genomic_DNA"/>
</dbReference>
<gene>
    <name evidence="1" type="ORF">MRX98_06585</name>
</gene>
<evidence type="ECO:0000313" key="1">
    <source>
        <dbReference type="EMBL" id="MCJ8500235.1"/>
    </source>
</evidence>
<protein>
    <submittedName>
        <fullName evidence="1">Uncharacterized protein</fullName>
    </submittedName>
</protein>
<evidence type="ECO:0000313" key="2">
    <source>
        <dbReference type="Proteomes" id="UP001165427"/>
    </source>
</evidence>
<keyword evidence="2" id="KW-1185">Reference proteome</keyword>
<reference evidence="1" key="1">
    <citation type="submission" date="2022-04" db="EMBL/GenBank/DDBJ databases">
        <title>Desulfatitalea alkaliphila sp. nov., a novel anaerobic sulfate-reducing bacterium isolated from terrestrial mud volcano, Taman Peninsula, Russia.</title>
        <authorList>
            <person name="Khomyakova M.A."/>
            <person name="Merkel A.Y."/>
            <person name="Slobodkin A.I."/>
        </authorList>
    </citation>
    <scope>NUCLEOTIDE SEQUENCE</scope>
    <source>
        <strain evidence="1">M08but</strain>
    </source>
</reference>
<proteinExistence type="predicted"/>
<dbReference type="AlphaFoldDB" id="A0AA41UI08"/>
<dbReference type="Proteomes" id="UP001165427">
    <property type="component" value="Unassembled WGS sequence"/>
</dbReference>
<comment type="caution">
    <text evidence="1">The sequence shown here is derived from an EMBL/GenBank/DDBJ whole genome shotgun (WGS) entry which is preliminary data.</text>
</comment>
<dbReference type="RefSeq" id="WP_246904112.1">
    <property type="nucleotide sequence ID" value="NZ_JALJRB010000005.1"/>
</dbReference>
<accession>A0AA41UI08</accession>
<sequence>MMLRLGAPPTETREMDLDDIFFARLKLLLIMAKAYLNGWPMGEQRRQAMLANARHVESESIDLGRLAEGLHPGESPPPAPTEFDHLFYQRVKLLAIMIKAVAKGYPMGEQRKRAMQENLDAICQTLILNRGEADMAFLKVA</sequence>
<name>A0AA41UI08_9BACT</name>
<organism evidence="1 2">
    <name type="scientific">Desulfatitalea alkaliphila</name>
    <dbReference type="NCBI Taxonomy" id="2929485"/>
    <lineage>
        <taxon>Bacteria</taxon>
        <taxon>Pseudomonadati</taxon>
        <taxon>Thermodesulfobacteriota</taxon>
        <taxon>Desulfobacteria</taxon>
        <taxon>Desulfobacterales</taxon>
        <taxon>Desulfosarcinaceae</taxon>
        <taxon>Desulfatitalea</taxon>
    </lineage>
</organism>